<evidence type="ECO:0000313" key="1">
    <source>
        <dbReference type="EMBL" id="TYB33936.1"/>
    </source>
</evidence>
<accession>A0A5D0MLR5</accession>
<organism evidence="1 2">
    <name type="scientific">Flexistipes sinusarabici</name>
    <dbReference type="NCBI Taxonomy" id="2352"/>
    <lineage>
        <taxon>Bacteria</taxon>
        <taxon>Pseudomonadati</taxon>
        <taxon>Deferribacterota</taxon>
        <taxon>Deferribacteres</taxon>
        <taxon>Deferribacterales</taxon>
        <taxon>Flexistipitaceae</taxon>
        <taxon>Flexistipes</taxon>
    </lineage>
</organism>
<reference evidence="1 2" key="1">
    <citation type="submission" date="2019-08" db="EMBL/GenBank/DDBJ databases">
        <title>Genomic characterization of a novel candidate phylum (ARYD3) from a high temperature, high salinity tertiary oil reservoir in north central Oklahoma, USA.</title>
        <authorList>
            <person name="Youssef N.H."/>
            <person name="Yadav A."/>
            <person name="Elshahed M.S."/>
        </authorList>
    </citation>
    <scope>NUCLEOTIDE SEQUENCE [LARGE SCALE GENOMIC DNA]</scope>
    <source>
        <strain evidence="1">ARYD1</strain>
    </source>
</reference>
<name>A0A5D0MLR5_FLESI</name>
<proteinExistence type="predicted"/>
<dbReference type="EMBL" id="VSIV01000084">
    <property type="protein sequence ID" value="TYB33936.1"/>
    <property type="molecule type" value="Genomic_DNA"/>
</dbReference>
<dbReference type="Proteomes" id="UP000323337">
    <property type="component" value="Unassembled WGS sequence"/>
</dbReference>
<comment type="caution">
    <text evidence="1">The sequence shown here is derived from an EMBL/GenBank/DDBJ whole genome shotgun (WGS) entry which is preliminary data.</text>
</comment>
<gene>
    <name evidence="1" type="ORF">FXF49_03430</name>
</gene>
<dbReference type="AlphaFoldDB" id="A0A5D0MLR5"/>
<protein>
    <submittedName>
        <fullName evidence="1">Uncharacterized protein</fullName>
    </submittedName>
</protein>
<sequence length="62" mass="7077">MKRALDAYEAGTFGDGEDGLQLLFSALSSEYDVTALGPHMYEIEHVVDQYSRRIVRTIKKFH</sequence>
<evidence type="ECO:0000313" key="2">
    <source>
        <dbReference type="Proteomes" id="UP000323337"/>
    </source>
</evidence>
<dbReference type="RefSeq" id="WP_303700510.1">
    <property type="nucleotide sequence ID" value="NZ_VSIV01000084.1"/>
</dbReference>